<dbReference type="Gramene" id="GBG77391">
    <property type="protein sequence ID" value="GBG77391"/>
    <property type="gene ID" value="CBR_g23722"/>
</dbReference>
<feature type="compositionally biased region" description="Basic residues" evidence="1">
    <location>
        <begin position="130"/>
        <end position="141"/>
    </location>
</feature>
<name>A0A388L509_CHABU</name>
<organism evidence="2 3">
    <name type="scientific">Chara braunii</name>
    <name type="common">Braun's stonewort</name>
    <dbReference type="NCBI Taxonomy" id="69332"/>
    <lineage>
        <taxon>Eukaryota</taxon>
        <taxon>Viridiplantae</taxon>
        <taxon>Streptophyta</taxon>
        <taxon>Charophyceae</taxon>
        <taxon>Charales</taxon>
        <taxon>Characeae</taxon>
        <taxon>Chara</taxon>
    </lineage>
</organism>
<reference evidence="2 3" key="1">
    <citation type="journal article" date="2018" name="Cell">
        <title>The Chara Genome: Secondary Complexity and Implications for Plant Terrestrialization.</title>
        <authorList>
            <person name="Nishiyama T."/>
            <person name="Sakayama H."/>
            <person name="Vries J.D."/>
            <person name="Buschmann H."/>
            <person name="Saint-Marcoux D."/>
            <person name="Ullrich K.K."/>
            <person name="Haas F.B."/>
            <person name="Vanderstraeten L."/>
            <person name="Becker D."/>
            <person name="Lang D."/>
            <person name="Vosolsobe S."/>
            <person name="Rombauts S."/>
            <person name="Wilhelmsson P.K.I."/>
            <person name="Janitza P."/>
            <person name="Kern R."/>
            <person name="Heyl A."/>
            <person name="Rumpler F."/>
            <person name="Villalobos L.I.A.C."/>
            <person name="Clay J.M."/>
            <person name="Skokan R."/>
            <person name="Toyoda A."/>
            <person name="Suzuki Y."/>
            <person name="Kagoshima H."/>
            <person name="Schijlen E."/>
            <person name="Tajeshwar N."/>
            <person name="Catarino B."/>
            <person name="Hetherington A.J."/>
            <person name="Saltykova A."/>
            <person name="Bonnot C."/>
            <person name="Breuninger H."/>
            <person name="Symeonidi A."/>
            <person name="Radhakrishnan G.V."/>
            <person name="Van Nieuwerburgh F."/>
            <person name="Deforce D."/>
            <person name="Chang C."/>
            <person name="Karol K.G."/>
            <person name="Hedrich R."/>
            <person name="Ulvskov P."/>
            <person name="Glockner G."/>
            <person name="Delwiche C.F."/>
            <person name="Petrasek J."/>
            <person name="Van de Peer Y."/>
            <person name="Friml J."/>
            <person name="Beilby M."/>
            <person name="Dolan L."/>
            <person name="Kohara Y."/>
            <person name="Sugano S."/>
            <person name="Fujiyama A."/>
            <person name="Delaux P.-M."/>
            <person name="Quint M."/>
            <person name="TheiBen G."/>
            <person name="Hagemann M."/>
            <person name="Harholt J."/>
            <person name="Dunand C."/>
            <person name="Zachgo S."/>
            <person name="Langdale J."/>
            <person name="Maumus F."/>
            <person name="Straeten D.V.D."/>
            <person name="Gould S.B."/>
            <person name="Rensing S.A."/>
        </authorList>
    </citation>
    <scope>NUCLEOTIDE SEQUENCE [LARGE SCALE GENOMIC DNA]</scope>
    <source>
        <strain evidence="2 3">S276</strain>
    </source>
</reference>
<feature type="region of interest" description="Disordered" evidence="1">
    <location>
        <begin position="92"/>
        <end position="143"/>
    </location>
</feature>
<sequence>MKRVKTPYKCSESTHWRIRPEKEPKKTGEGSSQQASKGKMRDGELTKMAAEMVTLKKHLEDMRSLKYEIASLKGSISKLKFPVVRQFISPRQLRNENGNTPAKKSTPKASGGEPSRIKRKTQQAKDPQKSARRSSARRRILQGKQLSEDMLSALQMEDLKQLCAMHKVRYRGMPQAKVALRKIPGLIISDTEDLLDKTETGAEAQGKNPDERTDNHALTAQAYRGGKLLREEASSSEEVDVELSEESMASRDVQPSSH</sequence>
<dbReference type="Proteomes" id="UP000265515">
    <property type="component" value="Unassembled WGS sequence"/>
</dbReference>
<evidence type="ECO:0000313" key="2">
    <source>
        <dbReference type="EMBL" id="GBG77391.1"/>
    </source>
</evidence>
<feature type="compositionally biased region" description="Basic and acidic residues" evidence="1">
    <location>
        <begin position="12"/>
        <end position="28"/>
    </location>
</feature>
<accession>A0A388L509</accession>
<feature type="region of interest" description="Disordered" evidence="1">
    <location>
        <begin position="1"/>
        <end position="45"/>
    </location>
</feature>
<gene>
    <name evidence="2" type="ORF">CBR_g23722</name>
</gene>
<evidence type="ECO:0000313" key="3">
    <source>
        <dbReference type="Proteomes" id="UP000265515"/>
    </source>
</evidence>
<comment type="caution">
    <text evidence="2">The sequence shown here is derived from an EMBL/GenBank/DDBJ whole genome shotgun (WGS) entry which is preliminary data.</text>
</comment>
<protein>
    <submittedName>
        <fullName evidence="2">Uncharacterized protein</fullName>
    </submittedName>
</protein>
<dbReference type="AlphaFoldDB" id="A0A388L509"/>
<keyword evidence="3" id="KW-1185">Reference proteome</keyword>
<dbReference type="EMBL" id="BFEA01000266">
    <property type="protein sequence ID" value="GBG77391.1"/>
    <property type="molecule type" value="Genomic_DNA"/>
</dbReference>
<feature type="compositionally biased region" description="Acidic residues" evidence="1">
    <location>
        <begin position="234"/>
        <end position="245"/>
    </location>
</feature>
<evidence type="ECO:0000256" key="1">
    <source>
        <dbReference type="SAM" id="MobiDB-lite"/>
    </source>
</evidence>
<feature type="region of interest" description="Disordered" evidence="1">
    <location>
        <begin position="199"/>
        <end position="258"/>
    </location>
</feature>
<proteinExistence type="predicted"/>